<evidence type="ECO:0000313" key="2">
    <source>
        <dbReference type="Proteomes" id="UP000296284"/>
    </source>
</evidence>
<dbReference type="Proteomes" id="UP000296284">
    <property type="component" value="Chromosome"/>
</dbReference>
<protein>
    <recommendedName>
        <fullName evidence="3">Transposase</fullName>
    </recommendedName>
</protein>
<accession>A0ABX5T6B4</accession>
<gene>
    <name evidence="1" type="ORF">E4Z61_17260</name>
</gene>
<evidence type="ECO:0000313" key="1">
    <source>
        <dbReference type="EMBL" id="QBX82002.1"/>
    </source>
</evidence>
<reference evidence="1 2" key="1">
    <citation type="submission" date="2019-03" db="EMBL/GenBank/DDBJ databases">
        <title>Complete genome sequence of Citrobacter sp. SNU WT2 isolated from diseased rainbow trout.</title>
        <authorList>
            <person name="Oh W.T."/>
            <person name="Park S.C."/>
        </authorList>
    </citation>
    <scope>NUCLEOTIDE SEQUENCE [LARGE SCALE GENOMIC DNA]</scope>
    <source>
        <strain evidence="1 2">SNU WT2</strain>
    </source>
</reference>
<organism evidence="1 2">
    <name type="scientific">Citrobacter tructae</name>
    <dbReference type="NCBI Taxonomy" id="2562449"/>
    <lineage>
        <taxon>Bacteria</taxon>
        <taxon>Pseudomonadati</taxon>
        <taxon>Pseudomonadota</taxon>
        <taxon>Gammaproteobacteria</taxon>
        <taxon>Enterobacterales</taxon>
        <taxon>Enterobacteriaceae</taxon>
        <taxon>Citrobacter</taxon>
    </lineage>
</organism>
<evidence type="ECO:0008006" key="3">
    <source>
        <dbReference type="Google" id="ProtNLM"/>
    </source>
</evidence>
<proteinExistence type="predicted"/>
<sequence>MSVCWLTGFIQTQVFQHDNGKFFICTKMLQRSHFIVCRAKTKNPAEARFLSALCGWLPPDTLCYVNAKSIRVSRRTRNFGTNFDVFEYAAVMA</sequence>
<dbReference type="EMBL" id="CP038469">
    <property type="protein sequence ID" value="QBX82002.1"/>
    <property type="molecule type" value="Genomic_DNA"/>
</dbReference>
<keyword evidence="2" id="KW-1185">Reference proteome</keyword>
<name>A0ABX5T6B4_9ENTR</name>